<keyword evidence="6 9" id="KW-0863">Zinc-finger</keyword>
<evidence type="ECO:0000256" key="2">
    <source>
        <dbReference type="ARBA" id="ARBA00004906"/>
    </source>
</evidence>
<feature type="compositionally biased region" description="Polar residues" evidence="10">
    <location>
        <begin position="186"/>
        <end position="231"/>
    </location>
</feature>
<feature type="region of interest" description="Disordered" evidence="10">
    <location>
        <begin position="170"/>
        <end position="233"/>
    </location>
</feature>
<evidence type="ECO:0000256" key="4">
    <source>
        <dbReference type="ARBA" id="ARBA00022679"/>
    </source>
</evidence>
<keyword evidence="11" id="KW-0812">Transmembrane</keyword>
<evidence type="ECO:0000256" key="10">
    <source>
        <dbReference type="SAM" id="MobiDB-lite"/>
    </source>
</evidence>
<reference evidence="13 14" key="1">
    <citation type="submission" date="2017-09" db="EMBL/GenBank/DDBJ databases">
        <title>WGS assembly of Aquilegia coerulea Goldsmith.</title>
        <authorList>
            <person name="Hodges S."/>
            <person name="Kramer E."/>
            <person name="Nordborg M."/>
            <person name="Tomkins J."/>
            <person name="Borevitz J."/>
            <person name="Derieg N."/>
            <person name="Yan J."/>
            <person name="Mihaltcheva S."/>
            <person name="Hayes R.D."/>
            <person name="Rokhsar D."/>
        </authorList>
    </citation>
    <scope>NUCLEOTIDE SEQUENCE [LARGE SCALE GENOMIC DNA]</scope>
    <source>
        <strain evidence="14">cv. Goldsmith</strain>
    </source>
</reference>
<dbReference type="InterPro" id="IPR001841">
    <property type="entry name" value="Znf_RING"/>
</dbReference>
<name>A0A2G5DZH6_AQUCA</name>
<keyword evidence="14" id="KW-1185">Reference proteome</keyword>
<dbReference type="GO" id="GO:0016567">
    <property type="term" value="P:protein ubiquitination"/>
    <property type="evidence" value="ECO:0007669"/>
    <property type="project" value="InterPro"/>
</dbReference>
<keyword evidence="5" id="KW-0479">Metal-binding</keyword>
<evidence type="ECO:0000256" key="5">
    <source>
        <dbReference type="ARBA" id="ARBA00022723"/>
    </source>
</evidence>
<evidence type="ECO:0000313" key="14">
    <source>
        <dbReference type="Proteomes" id="UP000230069"/>
    </source>
</evidence>
<keyword evidence="11" id="KW-0472">Membrane</keyword>
<evidence type="ECO:0000256" key="11">
    <source>
        <dbReference type="SAM" id="Phobius"/>
    </source>
</evidence>
<dbReference type="EC" id="2.3.2.27" evidence="3"/>
<dbReference type="AlphaFoldDB" id="A0A2G5DZH6"/>
<keyword evidence="11" id="KW-1133">Transmembrane helix</keyword>
<keyword evidence="8" id="KW-0862">Zinc</keyword>
<dbReference type="PANTHER" id="PTHR46913:SF23">
    <property type="entry name" value="E3 UBIQUITIN-PROTEIN LIGASE RHA4A-RELATED"/>
    <property type="match status" value="1"/>
</dbReference>
<evidence type="ECO:0000313" key="13">
    <source>
        <dbReference type="EMBL" id="PIA48922.1"/>
    </source>
</evidence>
<evidence type="ECO:0000256" key="9">
    <source>
        <dbReference type="PROSITE-ProRule" id="PRU00175"/>
    </source>
</evidence>
<dbReference type="InterPro" id="IPR013083">
    <property type="entry name" value="Znf_RING/FYVE/PHD"/>
</dbReference>
<dbReference type="PROSITE" id="PS50089">
    <property type="entry name" value="ZF_RING_2"/>
    <property type="match status" value="1"/>
</dbReference>
<feature type="transmembrane region" description="Helical" evidence="11">
    <location>
        <begin position="23"/>
        <end position="47"/>
    </location>
</feature>
<dbReference type="GO" id="GO:0061630">
    <property type="term" value="F:ubiquitin protein ligase activity"/>
    <property type="evidence" value="ECO:0007669"/>
    <property type="project" value="UniProtKB-EC"/>
</dbReference>
<dbReference type="InterPro" id="IPR044600">
    <property type="entry name" value="ATL1/ATL16-like"/>
</dbReference>
<protein>
    <recommendedName>
        <fullName evidence="3">RING-type E3 ubiquitin transferase</fullName>
        <ecNumber evidence="3">2.3.2.27</ecNumber>
    </recommendedName>
</protein>
<dbReference type="CDD" id="cd16461">
    <property type="entry name" value="RING-H2_EL5-like"/>
    <property type="match status" value="1"/>
</dbReference>
<feature type="domain" description="RING-type" evidence="12">
    <location>
        <begin position="107"/>
        <end position="149"/>
    </location>
</feature>
<proteinExistence type="predicted"/>
<dbReference type="OrthoDB" id="8062037at2759"/>
<evidence type="ECO:0000259" key="12">
    <source>
        <dbReference type="PROSITE" id="PS50089"/>
    </source>
</evidence>
<keyword evidence="4" id="KW-0808">Transferase</keyword>
<dbReference type="Gene3D" id="3.30.40.10">
    <property type="entry name" value="Zinc/RING finger domain, C3HC4 (zinc finger)"/>
    <property type="match status" value="1"/>
</dbReference>
<dbReference type="Pfam" id="PF13639">
    <property type="entry name" value="zf-RING_2"/>
    <property type="match status" value="1"/>
</dbReference>
<comment type="catalytic activity">
    <reaction evidence="1">
        <text>S-ubiquitinyl-[E2 ubiquitin-conjugating enzyme]-L-cysteine + [acceptor protein]-L-lysine = [E2 ubiquitin-conjugating enzyme]-L-cysteine + N(6)-ubiquitinyl-[acceptor protein]-L-lysine.</text>
        <dbReference type="EC" id="2.3.2.27"/>
    </reaction>
</comment>
<sequence>MGLPQTPSSTSPHLYPQALQLKLYQAFIFSVPILFSIILLLLFYLFYLKRRRDSNIIITSPATLTRRLNQPTSLVPLALGEGLKEEVKEKLLIVIFDEDLRDKDSQCCVCLGDFELKEQLHQIPSCQHLFHIDCIHDWLKANHTCPLCRCYIYSTKKLDSDVVSVRLDINQPSGADSSNEHHHPQAGSSSEQHVISVVERTSSNDSSDQNVGQSVSPMDLVSNSQESTSRSVCPMDDLVLQNSVVIQVEMHTS</sequence>
<dbReference type="STRING" id="218851.A0A2G5DZH6"/>
<evidence type="ECO:0000256" key="6">
    <source>
        <dbReference type="ARBA" id="ARBA00022771"/>
    </source>
</evidence>
<dbReference type="EMBL" id="KZ305030">
    <property type="protein sequence ID" value="PIA48922.1"/>
    <property type="molecule type" value="Genomic_DNA"/>
</dbReference>
<gene>
    <name evidence="13" type="ORF">AQUCO_01300066v1</name>
</gene>
<dbReference type="SUPFAM" id="SSF57850">
    <property type="entry name" value="RING/U-box"/>
    <property type="match status" value="1"/>
</dbReference>
<evidence type="ECO:0000256" key="8">
    <source>
        <dbReference type="ARBA" id="ARBA00022833"/>
    </source>
</evidence>
<dbReference type="Proteomes" id="UP000230069">
    <property type="component" value="Unassembled WGS sequence"/>
</dbReference>
<dbReference type="SMART" id="SM00184">
    <property type="entry name" value="RING"/>
    <property type="match status" value="1"/>
</dbReference>
<evidence type="ECO:0000256" key="1">
    <source>
        <dbReference type="ARBA" id="ARBA00000900"/>
    </source>
</evidence>
<accession>A0A2G5DZH6</accession>
<comment type="pathway">
    <text evidence="2">Protein modification; protein ubiquitination.</text>
</comment>
<evidence type="ECO:0000256" key="7">
    <source>
        <dbReference type="ARBA" id="ARBA00022786"/>
    </source>
</evidence>
<dbReference type="GO" id="GO:0008270">
    <property type="term" value="F:zinc ion binding"/>
    <property type="evidence" value="ECO:0007669"/>
    <property type="project" value="UniProtKB-KW"/>
</dbReference>
<dbReference type="InParanoid" id="A0A2G5DZH6"/>
<evidence type="ECO:0000256" key="3">
    <source>
        <dbReference type="ARBA" id="ARBA00012483"/>
    </source>
</evidence>
<keyword evidence="7" id="KW-0833">Ubl conjugation pathway</keyword>
<organism evidence="13 14">
    <name type="scientific">Aquilegia coerulea</name>
    <name type="common">Rocky mountain columbine</name>
    <dbReference type="NCBI Taxonomy" id="218851"/>
    <lineage>
        <taxon>Eukaryota</taxon>
        <taxon>Viridiplantae</taxon>
        <taxon>Streptophyta</taxon>
        <taxon>Embryophyta</taxon>
        <taxon>Tracheophyta</taxon>
        <taxon>Spermatophyta</taxon>
        <taxon>Magnoliopsida</taxon>
        <taxon>Ranunculales</taxon>
        <taxon>Ranunculaceae</taxon>
        <taxon>Thalictroideae</taxon>
        <taxon>Aquilegia</taxon>
    </lineage>
</organism>
<dbReference type="PANTHER" id="PTHR46913">
    <property type="entry name" value="RING-H2 FINGER PROTEIN ATL16"/>
    <property type="match status" value="1"/>
</dbReference>